<reference evidence="2 3" key="1">
    <citation type="submission" date="2019-10" db="EMBL/GenBank/DDBJ databases">
        <title>Whole genome shotgun sequence of Streptomyces angustmyceticus NBRC 3934.</title>
        <authorList>
            <person name="Hosoyama A."/>
            <person name="Ichikawa N."/>
            <person name="Kimura A."/>
            <person name="Kitahashi Y."/>
            <person name="Komaki H."/>
            <person name="Uohara A."/>
        </authorList>
    </citation>
    <scope>NUCLEOTIDE SEQUENCE [LARGE SCALE GENOMIC DNA]</scope>
    <source>
        <strain evidence="2 3">NBRC 3934</strain>
    </source>
</reference>
<evidence type="ECO:0000313" key="3">
    <source>
        <dbReference type="Proteomes" id="UP000325598"/>
    </source>
</evidence>
<protein>
    <recommendedName>
        <fullName evidence="1">Tox-PL domain-containing protein</fullName>
    </recommendedName>
</protein>
<evidence type="ECO:0000313" key="2">
    <source>
        <dbReference type="EMBL" id="GES28460.1"/>
    </source>
</evidence>
<gene>
    <name evidence="2" type="ORF">San01_09470</name>
</gene>
<dbReference type="Proteomes" id="UP000325598">
    <property type="component" value="Unassembled WGS sequence"/>
</dbReference>
<feature type="domain" description="Tox-PL" evidence="1">
    <location>
        <begin position="26"/>
        <end position="117"/>
    </location>
</feature>
<dbReference type="AlphaFoldDB" id="A0A5J4LAG3"/>
<accession>A0A5J4LAG3</accession>
<organism evidence="2 3">
    <name type="scientific">Streptomyces angustmyceticus</name>
    <dbReference type="NCBI Taxonomy" id="285578"/>
    <lineage>
        <taxon>Bacteria</taxon>
        <taxon>Bacillati</taxon>
        <taxon>Actinomycetota</taxon>
        <taxon>Actinomycetes</taxon>
        <taxon>Kitasatosporales</taxon>
        <taxon>Streptomycetaceae</taxon>
        <taxon>Streptomyces</taxon>
    </lineage>
</organism>
<dbReference type="EMBL" id="BLAG01000004">
    <property type="protein sequence ID" value="GES28460.1"/>
    <property type="molecule type" value="Genomic_DNA"/>
</dbReference>
<comment type="caution">
    <text evidence="2">The sequence shown here is derived from an EMBL/GenBank/DDBJ whole genome shotgun (WGS) entry which is preliminary data.</text>
</comment>
<dbReference type="Pfam" id="PF15644">
    <property type="entry name" value="Gln_amidase"/>
    <property type="match status" value="1"/>
</dbReference>
<evidence type="ECO:0000259" key="1">
    <source>
        <dbReference type="Pfam" id="PF15644"/>
    </source>
</evidence>
<name>A0A5J4LAG3_9ACTN</name>
<keyword evidence="3" id="KW-1185">Reference proteome</keyword>
<sequence>MLGDGYKTPVTEDLMNMVNPGGGKKNCRACVLAVDRTLDGAPTSALPDLGRGPFEPLEKYYGKRFRNRSLSNIVKDIKEAGDGSRGIVYGANKDGGHVFNVVNRDGDVVFLDGQTGHANPTPYLSYKFLGTK</sequence>
<proteinExistence type="predicted"/>
<dbReference type="InterPro" id="IPR028908">
    <property type="entry name" value="Tox-PL_dom"/>
</dbReference>